<sequence>MGDVVTKKDVAPRPSDRKGITNSRGHIYRNKAHCSTSTMKAGKLFGESSDLKSQKRKGRGRKGEDGKEKEEKHDLLLLLLVDGGLCKEVVVEFG</sequence>
<dbReference type="AlphaFoldDB" id="A0A9Q0VQK4"/>
<comment type="caution">
    <text evidence="2">The sequence shown here is derived from an EMBL/GenBank/DDBJ whole genome shotgun (WGS) entry which is preliminary data.</text>
</comment>
<proteinExistence type="predicted"/>
<organism evidence="2 3">
    <name type="scientific">Salix purpurea</name>
    <name type="common">Purple osier willow</name>
    <dbReference type="NCBI Taxonomy" id="77065"/>
    <lineage>
        <taxon>Eukaryota</taxon>
        <taxon>Viridiplantae</taxon>
        <taxon>Streptophyta</taxon>
        <taxon>Embryophyta</taxon>
        <taxon>Tracheophyta</taxon>
        <taxon>Spermatophyta</taxon>
        <taxon>Magnoliopsida</taxon>
        <taxon>eudicotyledons</taxon>
        <taxon>Gunneridae</taxon>
        <taxon>Pentapetalae</taxon>
        <taxon>rosids</taxon>
        <taxon>fabids</taxon>
        <taxon>Malpighiales</taxon>
        <taxon>Salicaceae</taxon>
        <taxon>Saliceae</taxon>
        <taxon>Salix</taxon>
    </lineage>
</organism>
<accession>A0A9Q0VQK4</accession>
<evidence type="ECO:0000313" key="2">
    <source>
        <dbReference type="EMBL" id="KAJ6753185.1"/>
    </source>
</evidence>
<feature type="compositionally biased region" description="Basic and acidic residues" evidence="1">
    <location>
        <begin position="1"/>
        <end position="19"/>
    </location>
</feature>
<feature type="region of interest" description="Disordered" evidence="1">
    <location>
        <begin position="1"/>
        <end position="71"/>
    </location>
</feature>
<gene>
    <name evidence="2" type="ORF">OIU79_026107</name>
</gene>
<protein>
    <submittedName>
        <fullName evidence="2">Uncharacterized protein</fullName>
    </submittedName>
</protein>
<reference evidence="2" key="2">
    <citation type="journal article" date="2023" name="Int. J. Mol. Sci.">
        <title>De Novo Assembly and Annotation of 11 Diverse Shrub Willow (Salix) Genomes Reveals Novel Gene Organization in Sex-Linked Regions.</title>
        <authorList>
            <person name="Hyden B."/>
            <person name="Feng K."/>
            <person name="Yates T.B."/>
            <person name="Jawdy S."/>
            <person name="Cereghino C."/>
            <person name="Smart L.B."/>
            <person name="Muchero W."/>
        </authorList>
    </citation>
    <scope>NUCLEOTIDE SEQUENCE</scope>
    <source>
        <tissue evidence="2">Shoot tip</tissue>
    </source>
</reference>
<feature type="compositionally biased region" description="Basic and acidic residues" evidence="1">
    <location>
        <begin position="61"/>
        <end position="71"/>
    </location>
</feature>
<reference evidence="2" key="1">
    <citation type="submission" date="2022-11" db="EMBL/GenBank/DDBJ databases">
        <authorList>
            <person name="Hyden B.L."/>
            <person name="Feng K."/>
            <person name="Yates T."/>
            <person name="Jawdy S."/>
            <person name="Smart L.B."/>
            <person name="Muchero W."/>
        </authorList>
    </citation>
    <scope>NUCLEOTIDE SEQUENCE</scope>
    <source>
        <tissue evidence="2">Shoot tip</tissue>
    </source>
</reference>
<dbReference type="EMBL" id="JAPFFK010000007">
    <property type="protein sequence ID" value="KAJ6753185.1"/>
    <property type="molecule type" value="Genomic_DNA"/>
</dbReference>
<name>A0A9Q0VQK4_SALPP</name>
<evidence type="ECO:0000313" key="3">
    <source>
        <dbReference type="Proteomes" id="UP001151532"/>
    </source>
</evidence>
<keyword evidence="3" id="KW-1185">Reference proteome</keyword>
<dbReference type="Proteomes" id="UP001151532">
    <property type="component" value="Chromosome 16"/>
</dbReference>
<evidence type="ECO:0000256" key="1">
    <source>
        <dbReference type="SAM" id="MobiDB-lite"/>
    </source>
</evidence>